<name>A0A931YDL9_9BACT</name>
<comment type="caution">
    <text evidence="1">The sequence shown here is derived from an EMBL/GenBank/DDBJ whole genome shotgun (WGS) entry which is preliminary data.</text>
</comment>
<accession>A0A931YDL9</accession>
<dbReference type="PANTHER" id="PTHR21174">
    <property type="match status" value="1"/>
</dbReference>
<dbReference type="PANTHER" id="PTHR21174:SF0">
    <property type="entry name" value="HD PHOSPHOHYDROLASE FAMILY PROTEIN-RELATED"/>
    <property type="match status" value="1"/>
</dbReference>
<dbReference type="SUPFAM" id="SSF109604">
    <property type="entry name" value="HD-domain/PDEase-like"/>
    <property type="match status" value="1"/>
</dbReference>
<keyword evidence="1" id="KW-0675">Receptor</keyword>
<dbReference type="EMBL" id="JACPHQ010000021">
    <property type="protein sequence ID" value="MBI2465966.1"/>
    <property type="molecule type" value="Genomic_DNA"/>
</dbReference>
<evidence type="ECO:0000313" key="1">
    <source>
        <dbReference type="EMBL" id="MBI2465966.1"/>
    </source>
</evidence>
<dbReference type="AlphaFoldDB" id="A0A931YDL9"/>
<dbReference type="PIRSF" id="PIRSF035170">
    <property type="entry name" value="HD_phosphohydro"/>
    <property type="match status" value="1"/>
</dbReference>
<protein>
    <submittedName>
        <fullName evidence="1">N-methyl-D-aspartate receptor NMDAR2C subunit</fullName>
    </submittedName>
</protein>
<reference evidence="1" key="1">
    <citation type="submission" date="2020-07" db="EMBL/GenBank/DDBJ databases">
        <title>Huge and variable diversity of episymbiotic CPR bacteria and DPANN archaea in groundwater ecosystems.</title>
        <authorList>
            <person name="He C.Y."/>
            <person name="Keren R."/>
            <person name="Whittaker M."/>
            <person name="Farag I.F."/>
            <person name="Doudna J."/>
            <person name="Cate J.H.D."/>
            <person name="Banfield J.F."/>
        </authorList>
    </citation>
    <scope>NUCLEOTIDE SEQUENCE</scope>
    <source>
        <strain evidence="1">NC_groundwater_418_Ag_B-0.1um_45_10</strain>
    </source>
</reference>
<sequence>MTMTQEQRWTALWKHLGARGDESVVYADLATRYSEPHRAYHTFEHIGHCLDEFEQARHLATNPDTVELALWYHDAIYDTKAKDSEERSAALAVEVVRSASLSDNLGQSVANLITATKHTAVPTDPDVQLLVDIDLSILGQSEDKFDEYEQQVRKEYEWAAEDAFVASFF</sequence>
<proteinExistence type="predicted"/>
<dbReference type="InterPro" id="IPR009218">
    <property type="entry name" value="HD_phosphohydro"/>
</dbReference>
<evidence type="ECO:0000313" key="2">
    <source>
        <dbReference type="Proteomes" id="UP000709672"/>
    </source>
</evidence>
<organism evidence="1 2">
    <name type="scientific">Candidatus Sungiibacteriota bacterium</name>
    <dbReference type="NCBI Taxonomy" id="2750080"/>
    <lineage>
        <taxon>Bacteria</taxon>
        <taxon>Candidatus Sungiibacteriota</taxon>
    </lineage>
</organism>
<gene>
    <name evidence="1" type="ORF">HYV66_01915</name>
</gene>
<dbReference type="Proteomes" id="UP000709672">
    <property type="component" value="Unassembled WGS sequence"/>
</dbReference>
<dbReference type="Gene3D" id="1.10.3210.10">
    <property type="entry name" value="Hypothetical protein af1432"/>
    <property type="match status" value="1"/>
</dbReference>